<reference evidence="1 2" key="1">
    <citation type="journal article" date="2019" name="Nat. Commun.">
        <title>The antimicrobial potential of Streptomyces from insect microbiomes.</title>
        <authorList>
            <person name="Chevrette M.G."/>
            <person name="Carlson C.M."/>
            <person name="Ortega H.E."/>
            <person name="Thomas C."/>
            <person name="Ananiev G.E."/>
            <person name="Barns K.J."/>
            <person name="Book A.J."/>
            <person name="Cagnazzo J."/>
            <person name="Carlos C."/>
            <person name="Flanigan W."/>
            <person name="Grubbs K.J."/>
            <person name="Horn H.A."/>
            <person name="Hoffmann F.M."/>
            <person name="Klassen J.L."/>
            <person name="Knack J.J."/>
            <person name="Lewin G.R."/>
            <person name="McDonald B.R."/>
            <person name="Muller L."/>
            <person name="Melo W.G.P."/>
            <person name="Pinto-Tomas A.A."/>
            <person name="Schmitz A."/>
            <person name="Wendt-Pienkowski E."/>
            <person name="Wildman S."/>
            <person name="Zhao M."/>
            <person name="Zhang F."/>
            <person name="Bugni T.S."/>
            <person name="Andes D.R."/>
            <person name="Pupo M.T."/>
            <person name="Currie C.R."/>
        </authorList>
    </citation>
    <scope>NUCLEOTIDE SEQUENCE [LARGE SCALE GENOMIC DNA]</scope>
    <source>
        <strain evidence="1 2">SID5840</strain>
    </source>
</reference>
<dbReference type="NCBIfam" id="NF046112">
    <property type="entry name" value="MSMEG_6209_Nter"/>
    <property type="match status" value="1"/>
</dbReference>
<accession>A0A7K2ISP1</accession>
<organism evidence="1 2">
    <name type="scientific">Nocardiopsis alba</name>
    <dbReference type="NCBI Taxonomy" id="53437"/>
    <lineage>
        <taxon>Bacteria</taxon>
        <taxon>Bacillati</taxon>
        <taxon>Actinomycetota</taxon>
        <taxon>Actinomycetes</taxon>
        <taxon>Streptosporangiales</taxon>
        <taxon>Nocardiopsidaceae</taxon>
        <taxon>Nocardiopsis</taxon>
    </lineage>
</organism>
<evidence type="ECO:0000313" key="2">
    <source>
        <dbReference type="Proteomes" id="UP000467124"/>
    </source>
</evidence>
<dbReference type="GeneID" id="91393215"/>
<protein>
    <submittedName>
        <fullName evidence="1">Uncharacterized protein</fullName>
    </submittedName>
</protein>
<name>A0A7K2ISP1_9ACTN</name>
<sequence length="80" mass="8708">MPETPSTSTTQAAHDPHFSRVVSRLASEFSNVHHSSTVSRCVDAAHHGAKDVTGRATPDLVERIARQHLQVLALAFAEQH</sequence>
<dbReference type="Gene3D" id="1.10.8.1060">
    <property type="entry name" value="Corynebacterium glutamicum thioredoxin-dependent arsenate reductase, N-terminal domain"/>
    <property type="match status" value="1"/>
</dbReference>
<proteinExistence type="predicted"/>
<comment type="caution">
    <text evidence="1">The sequence shown here is derived from an EMBL/GenBank/DDBJ whole genome shotgun (WGS) entry which is preliminary data.</text>
</comment>
<dbReference type="EMBL" id="WWHY01000001">
    <property type="protein sequence ID" value="MYR32933.1"/>
    <property type="molecule type" value="Genomic_DNA"/>
</dbReference>
<dbReference type="Proteomes" id="UP000467124">
    <property type="component" value="Unassembled WGS sequence"/>
</dbReference>
<evidence type="ECO:0000313" key="1">
    <source>
        <dbReference type="EMBL" id="MYR32933.1"/>
    </source>
</evidence>
<gene>
    <name evidence="1" type="ORF">GTW20_11805</name>
</gene>
<dbReference type="RefSeq" id="WP_017536064.1">
    <property type="nucleotide sequence ID" value="NZ_BAZE01000011.1"/>
</dbReference>
<dbReference type="AlphaFoldDB" id="A0A7K2ISP1"/>